<keyword evidence="4 7" id="KW-1133">Transmembrane helix</keyword>
<proteinExistence type="inferred from homology"/>
<evidence type="ECO:0000313" key="9">
    <source>
        <dbReference type="EMBL" id="CAD5125560.1"/>
    </source>
</evidence>
<dbReference type="Pfam" id="PF05478">
    <property type="entry name" value="Prominin"/>
    <property type="match status" value="1"/>
</dbReference>
<dbReference type="InterPro" id="IPR008795">
    <property type="entry name" value="Prominin"/>
</dbReference>
<dbReference type="GO" id="GO:0016020">
    <property type="term" value="C:membrane"/>
    <property type="evidence" value="ECO:0007669"/>
    <property type="project" value="UniProtKB-SubCell"/>
</dbReference>
<evidence type="ECO:0000256" key="2">
    <source>
        <dbReference type="ARBA" id="ARBA00006058"/>
    </source>
</evidence>
<evidence type="ECO:0000256" key="3">
    <source>
        <dbReference type="ARBA" id="ARBA00022692"/>
    </source>
</evidence>
<dbReference type="InterPro" id="IPR012340">
    <property type="entry name" value="NA-bd_OB-fold"/>
</dbReference>
<dbReference type="SUPFAM" id="SSF50249">
    <property type="entry name" value="Nucleic acid-binding proteins"/>
    <property type="match status" value="1"/>
</dbReference>
<evidence type="ECO:0000256" key="7">
    <source>
        <dbReference type="SAM" id="Phobius"/>
    </source>
</evidence>
<keyword evidence="6" id="KW-0325">Glycoprotein</keyword>
<dbReference type="OrthoDB" id="422005at2759"/>
<protein>
    <submittedName>
        <fullName evidence="9">DgyrCDS13763</fullName>
    </submittedName>
</protein>
<dbReference type="Gene3D" id="2.40.50.140">
    <property type="entry name" value="Nucleic acid-binding proteins"/>
    <property type="match status" value="1"/>
</dbReference>
<keyword evidence="10" id="KW-1185">Reference proteome</keyword>
<reference evidence="9 10" key="1">
    <citation type="submission" date="2020-08" db="EMBL/GenBank/DDBJ databases">
        <authorList>
            <person name="Hejnol A."/>
        </authorList>
    </citation>
    <scope>NUCLEOTIDE SEQUENCE [LARGE SCALE GENOMIC DNA]</scope>
</reference>
<feature type="transmembrane region" description="Helical" evidence="7">
    <location>
        <begin position="158"/>
        <end position="175"/>
    </location>
</feature>
<sequence>MHNKARGQLDSEKFLKGERKKGVCKWFNVLKGFGFVTPEDGSMDIFVHQSVVHMEGFRSLEEGEEVEFVSKESDKGQEAVFICGRGGIHCQGSKRRPLPRRKSKKIKCYNCGEFGNHIAAKCPRGPLPKRCHHFANIYPMNCVKPDNTTEREGNMRTLIIFAVVISNLSFAYSYSNLTVDVDLDQQTGLKPYNVLVRFFIEKVVQPRGMSRFLDRAGIENRNDFDNYWKNTKWQTMVKDLSYVFIGFGIIGLLGVLTVIFIMFCGVITCCCRCCCTSKKDREPGNKDSCKRIVCGTFLFVLCLVVAAVGCIGIFSSNYLSQQIRYDNMMTDINSAFKVINPFIGMARKDLESDLKDVIVNAGDEVNRELFTFPIDTFERFDKSLKIKDSLSKITKACQQSTQLEQGFNNMGTGKGSYAGIKTSLDNSLTTSRNNINGLLTNAQCNVAECGQLLSQLPDLKTEADFSNLPDTTDAATSANNLGNYETAFNLALQRYERVENDIESVGRDRLDRASDEVDKIVQTAVSTYNDVDKKIGNIKLSDPVISPKAKDVTSKVSKIVGNALIGTFSMLLLITFLFVMGIFCGGALPLPKTQGGGCCNSRHGGRLLMAGVGLFFIFGWLFYLIATAFFLSGGVVQANVCRHLRNEDYDLNRIWDIAKGSINVDIIKNSSLKMTDFLASTRNAVPLYRALEIEKIKGLNISDALNLDKYDIKRLMQEISSISIDVNMEVFPVALQGPLDTVARNFDNVQLKEWSNELLKPVTKTPVGYFASKLRDIAIKVQEPLRTQLNTEANTLSGIEQGDVSSAESTKTSIDTATNQVGSIIGFDPFKLIVDSLKLGNDRLTTNGENEIKFAIGNQTLLIYQRVEGSAQQVIINVNDKIAPTKPLYLMYGSLRHVSCERVLLSFNSMWFSMGWVLFFLQISVILALSLSTLYRKEVPTNSVEPLREEKIPIFTSSEPQPRVGFTYKTKVHPDRDPI</sequence>
<feature type="transmembrane region" description="Helical" evidence="7">
    <location>
        <begin position="607"/>
        <end position="631"/>
    </location>
</feature>
<gene>
    <name evidence="9" type="ORF">DGYR_LOCUS12914</name>
</gene>
<dbReference type="InterPro" id="IPR011129">
    <property type="entry name" value="CSD"/>
</dbReference>
<dbReference type="PANTHER" id="PTHR22730:SF1">
    <property type="entry name" value="PROMININ-LIKE PROTEIN"/>
    <property type="match status" value="1"/>
</dbReference>
<evidence type="ECO:0000256" key="4">
    <source>
        <dbReference type="ARBA" id="ARBA00022989"/>
    </source>
</evidence>
<dbReference type="EMBL" id="CAJFCJ010000028">
    <property type="protein sequence ID" value="CAD5125560.1"/>
    <property type="molecule type" value="Genomic_DNA"/>
</dbReference>
<accession>A0A7I8WBP0</accession>
<evidence type="ECO:0000256" key="1">
    <source>
        <dbReference type="ARBA" id="ARBA00004141"/>
    </source>
</evidence>
<dbReference type="Gene3D" id="4.10.60.10">
    <property type="entry name" value="Zinc finger, CCHC-type"/>
    <property type="match status" value="1"/>
</dbReference>
<feature type="transmembrane region" description="Helical" evidence="7">
    <location>
        <begin position="292"/>
        <end position="314"/>
    </location>
</feature>
<comment type="subcellular location">
    <subcellularLocation>
        <location evidence="1">Membrane</location>
        <topology evidence="1">Multi-pass membrane protein</topology>
    </subcellularLocation>
</comment>
<dbReference type="Pfam" id="PF00313">
    <property type="entry name" value="CSD"/>
    <property type="match status" value="1"/>
</dbReference>
<dbReference type="PRINTS" id="PR00050">
    <property type="entry name" value="COLDSHOCK"/>
</dbReference>
<dbReference type="AlphaFoldDB" id="A0A7I8WBP0"/>
<organism evidence="9 10">
    <name type="scientific">Dimorphilus gyrociliatus</name>
    <dbReference type="NCBI Taxonomy" id="2664684"/>
    <lineage>
        <taxon>Eukaryota</taxon>
        <taxon>Metazoa</taxon>
        <taxon>Spiralia</taxon>
        <taxon>Lophotrochozoa</taxon>
        <taxon>Annelida</taxon>
        <taxon>Polychaeta</taxon>
        <taxon>Polychaeta incertae sedis</taxon>
        <taxon>Dinophilidae</taxon>
        <taxon>Dimorphilus</taxon>
    </lineage>
</organism>
<dbReference type="PROSITE" id="PS51857">
    <property type="entry name" value="CSD_2"/>
    <property type="match status" value="1"/>
</dbReference>
<keyword evidence="3 7" id="KW-0812">Transmembrane</keyword>
<keyword evidence="5 7" id="KW-0472">Membrane</keyword>
<name>A0A7I8WBP0_9ANNE</name>
<evidence type="ECO:0000256" key="6">
    <source>
        <dbReference type="ARBA" id="ARBA00023180"/>
    </source>
</evidence>
<dbReference type="PANTHER" id="PTHR22730">
    <property type="entry name" value="PROMININ PROM PROTEIN"/>
    <property type="match status" value="1"/>
</dbReference>
<evidence type="ECO:0000259" key="8">
    <source>
        <dbReference type="PROSITE" id="PS51857"/>
    </source>
</evidence>
<comment type="similarity">
    <text evidence="2">Belongs to the prominin family.</text>
</comment>
<dbReference type="GO" id="GO:0003676">
    <property type="term" value="F:nucleic acid binding"/>
    <property type="evidence" value="ECO:0007669"/>
    <property type="project" value="InterPro"/>
</dbReference>
<comment type="caution">
    <text evidence="9">The sequence shown here is derived from an EMBL/GenBank/DDBJ whole genome shotgun (WGS) entry which is preliminary data.</text>
</comment>
<dbReference type="SMART" id="SM00357">
    <property type="entry name" value="CSP"/>
    <property type="match status" value="1"/>
</dbReference>
<evidence type="ECO:0000256" key="5">
    <source>
        <dbReference type="ARBA" id="ARBA00023136"/>
    </source>
</evidence>
<evidence type="ECO:0000313" key="10">
    <source>
        <dbReference type="Proteomes" id="UP000549394"/>
    </source>
</evidence>
<feature type="transmembrane region" description="Helical" evidence="7">
    <location>
        <begin position="242"/>
        <end position="271"/>
    </location>
</feature>
<feature type="domain" description="CSD" evidence="8">
    <location>
        <begin position="19"/>
        <end position="84"/>
    </location>
</feature>
<dbReference type="InterPro" id="IPR002059">
    <property type="entry name" value="CSP_DNA-bd"/>
</dbReference>
<dbReference type="CDD" id="cd04458">
    <property type="entry name" value="CSP_CDS"/>
    <property type="match status" value="1"/>
</dbReference>
<feature type="transmembrane region" description="Helical" evidence="7">
    <location>
        <begin position="563"/>
        <end position="586"/>
    </location>
</feature>
<feature type="transmembrane region" description="Helical" evidence="7">
    <location>
        <begin position="910"/>
        <end position="931"/>
    </location>
</feature>
<dbReference type="Proteomes" id="UP000549394">
    <property type="component" value="Unassembled WGS sequence"/>
</dbReference>